<protein>
    <submittedName>
        <fullName evidence="3">Molybdenum cofactor cytidylyltransferase</fullName>
    </submittedName>
</protein>
<dbReference type="STRING" id="1055723.SAMN05216293_3257"/>
<keyword evidence="3" id="KW-0548">Nucleotidyltransferase</keyword>
<dbReference type="RefSeq" id="WP_072881848.1">
    <property type="nucleotide sequence ID" value="NZ_FOKU01000008.1"/>
</dbReference>
<dbReference type="Gene3D" id="3.90.550.10">
    <property type="entry name" value="Spore Coat Polysaccharide Biosynthesis Protein SpsA, Chain A"/>
    <property type="match status" value="1"/>
</dbReference>
<keyword evidence="3" id="KW-0808">Transferase</keyword>
<name>A0A1M6ZVS8_9FLAO</name>
<accession>A0A1M6ZVS8</accession>
<reference evidence="3 4" key="1">
    <citation type="submission" date="2016-11" db="EMBL/GenBank/DDBJ databases">
        <authorList>
            <person name="Varghese N."/>
            <person name="Submissions S."/>
        </authorList>
    </citation>
    <scope>NUCLEOTIDE SEQUENCE [LARGE SCALE GENOMIC DNA]</scope>
    <source>
        <strain evidence="3 4">CGMCC 1.12174</strain>
        <strain evidence="2 5">DSM 26351</strain>
    </source>
</reference>
<gene>
    <name evidence="2" type="ORF">SAMN04487891_108110</name>
    <name evidence="3" type="ORF">SAMN05216293_3257</name>
</gene>
<dbReference type="CDD" id="cd04182">
    <property type="entry name" value="GT_2_like_f"/>
    <property type="match status" value="1"/>
</dbReference>
<dbReference type="EMBL" id="FOKU01000008">
    <property type="protein sequence ID" value="SFC28268.1"/>
    <property type="molecule type" value="Genomic_DNA"/>
</dbReference>
<sequence>MHSIPILILAAGASMRMGGKTKQLLPWAGTTLLGHAIQQATQVSETVVVVLGAKSELIEQQVPNQVETIVNPNWEQGMGSSISVGVGHILNLCKTMDGVLIMLGDQPFLDADYLQKLVRGFNNGEHAIVATSYGKKMGVPAIFSPSVVTELSGLNQDVGAKQIIEKYADRAKGMDPEGKEIDVDTMETYHRLYASNH</sequence>
<organism evidence="3 4">
    <name type="scientific">Flagellimonas taeanensis</name>
    <dbReference type="NCBI Taxonomy" id="1005926"/>
    <lineage>
        <taxon>Bacteria</taxon>
        <taxon>Pseudomonadati</taxon>
        <taxon>Bacteroidota</taxon>
        <taxon>Flavobacteriia</taxon>
        <taxon>Flavobacteriales</taxon>
        <taxon>Flavobacteriaceae</taxon>
        <taxon>Flagellimonas</taxon>
    </lineage>
</organism>
<dbReference type="SUPFAM" id="SSF53448">
    <property type="entry name" value="Nucleotide-diphospho-sugar transferases"/>
    <property type="match status" value="1"/>
</dbReference>
<dbReference type="PANTHER" id="PTHR43777:SF1">
    <property type="entry name" value="MOLYBDENUM COFACTOR CYTIDYLYLTRANSFERASE"/>
    <property type="match status" value="1"/>
</dbReference>
<proteinExistence type="predicted"/>
<dbReference type="Proteomes" id="UP000198940">
    <property type="component" value="Unassembled WGS sequence"/>
</dbReference>
<evidence type="ECO:0000313" key="3">
    <source>
        <dbReference type="EMBL" id="SHL34433.1"/>
    </source>
</evidence>
<comment type="caution">
    <text evidence="3">The sequence shown here is derived from an EMBL/GenBank/DDBJ whole genome shotgun (WGS) entry which is preliminary data.</text>
</comment>
<dbReference type="InterPro" id="IPR029044">
    <property type="entry name" value="Nucleotide-diphossugar_trans"/>
</dbReference>
<keyword evidence="5" id="KW-1185">Reference proteome</keyword>
<dbReference type="EMBL" id="FRAT01000009">
    <property type="protein sequence ID" value="SHL34433.1"/>
    <property type="molecule type" value="Genomic_DNA"/>
</dbReference>
<evidence type="ECO:0000259" key="1">
    <source>
        <dbReference type="Pfam" id="PF12804"/>
    </source>
</evidence>
<feature type="domain" description="MobA-like NTP transferase" evidence="1">
    <location>
        <begin position="7"/>
        <end position="167"/>
    </location>
</feature>
<dbReference type="OrthoDB" id="9779263at2"/>
<dbReference type="AlphaFoldDB" id="A0A1M6ZVS8"/>
<dbReference type="InterPro" id="IPR025877">
    <property type="entry name" value="MobA-like_NTP_Trfase"/>
</dbReference>
<dbReference type="Pfam" id="PF12804">
    <property type="entry name" value="NTP_transf_3"/>
    <property type="match status" value="1"/>
</dbReference>
<evidence type="ECO:0000313" key="4">
    <source>
        <dbReference type="Proteomes" id="UP000184031"/>
    </source>
</evidence>
<evidence type="ECO:0000313" key="2">
    <source>
        <dbReference type="EMBL" id="SFC28268.1"/>
    </source>
</evidence>
<dbReference type="GO" id="GO:0016779">
    <property type="term" value="F:nucleotidyltransferase activity"/>
    <property type="evidence" value="ECO:0007669"/>
    <property type="project" value="UniProtKB-KW"/>
</dbReference>
<evidence type="ECO:0000313" key="5">
    <source>
        <dbReference type="Proteomes" id="UP000198940"/>
    </source>
</evidence>
<dbReference type="Proteomes" id="UP000184031">
    <property type="component" value="Unassembled WGS sequence"/>
</dbReference>
<dbReference type="PANTHER" id="PTHR43777">
    <property type="entry name" value="MOLYBDENUM COFACTOR CYTIDYLYLTRANSFERASE"/>
    <property type="match status" value="1"/>
</dbReference>